<dbReference type="GO" id="GO:0004791">
    <property type="term" value="F:thioredoxin-disulfide reductase (NADPH) activity"/>
    <property type="evidence" value="ECO:0007669"/>
    <property type="project" value="UniProtKB-EC"/>
</dbReference>
<dbReference type="AlphaFoldDB" id="A0A9W6Q1U7"/>
<organism evidence="5 6">
    <name type="scientific">Actinomadura rubrobrunea</name>
    <dbReference type="NCBI Taxonomy" id="115335"/>
    <lineage>
        <taxon>Bacteria</taxon>
        <taxon>Bacillati</taxon>
        <taxon>Actinomycetota</taxon>
        <taxon>Actinomycetes</taxon>
        <taxon>Streptosporangiales</taxon>
        <taxon>Thermomonosporaceae</taxon>
        <taxon>Actinomadura</taxon>
    </lineage>
</organism>
<dbReference type="PANTHER" id="PTHR48105">
    <property type="entry name" value="THIOREDOXIN REDUCTASE 1-RELATED-RELATED"/>
    <property type="match status" value="1"/>
</dbReference>
<evidence type="ECO:0000256" key="3">
    <source>
        <dbReference type="ARBA" id="ARBA00048132"/>
    </source>
</evidence>
<dbReference type="Gene3D" id="3.50.50.60">
    <property type="entry name" value="FAD/NAD(P)-binding domain"/>
    <property type="match status" value="2"/>
</dbReference>
<dbReference type="InterPro" id="IPR023753">
    <property type="entry name" value="FAD/NAD-binding_dom"/>
</dbReference>
<proteinExistence type="predicted"/>
<evidence type="ECO:0000313" key="5">
    <source>
        <dbReference type="EMBL" id="GLW66908.1"/>
    </source>
</evidence>
<dbReference type="PRINTS" id="PR00368">
    <property type="entry name" value="FADPNR"/>
</dbReference>
<keyword evidence="2" id="KW-0560">Oxidoreductase</keyword>
<name>A0A9W6Q1U7_9ACTN</name>
<dbReference type="InterPro" id="IPR036188">
    <property type="entry name" value="FAD/NAD-bd_sf"/>
</dbReference>
<keyword evidence="6" id="KW-1185">Reference proteome</keyword>
<comment type="caution">
    <text evidence="5">The sequence shown here is derived from an EMBL/GenBank/DDBJ whole genome shotgun (WGS) entry which is preliminary data.</text>
</comment>
<protein>
    <recommendedName>
        <fullName evidence="4">FAD/NAD(P)-binding domain-containing protein</fullName>
    </recommendedName>
</protein>
<sequence>MFDVIVVGGGPTGLSAALALGRARRSTLVLDSGDYRNAPSAAVHNLLTRDGTPPDEVRRIAREQLAAYPAVEIRDVAAEDAAGSQEDGFEVRLGDGSAVSARRLLLATGLTDELPAIDGLARLWGRGAYHCPYCHGYELRDTPIAVLGGTSDRVELALHLRRFSDDVVLCTDGEPAYDEADTRLLETHGVTVATERVARLHGGDNGLESVEFADGSVLARSAIFVKSVLRQRSRLPERLGCATLDDGTVEINEFCQTSVSGVYAAGDMARRATFPVPAAAVVAAVAGGTIAAIVIDKELLWTDVKLTAPISGVRS</sequence>
<dbReference type="Proteomes" id="UP001165124">
    <property type="component" value="Unassembled WGS sequence"/>
</dbReference>
<reference evidence="5" key="1">
    <citation type="submission" date="2023-02" db="EMBL/GenBank/DDBJ databases">
        <title>Actinomadura rubrobrunea NBRC 14622.</title>
        <authorList>
            <person name="Ichikawa N."/>
            <person name="Sato H."/>
            <person name="Tonouchi N."/>
        </authorList>
    </citation>
    <scope>NUCLEOTIDE SEQUENCE</scope>
    <source>
        <strain evidence="5">NBRC 14622</strain>
    </source>
</reference>
<dbReference type="Pfam" id="PF07992">
    <property type="entry name" value="Pyr_redox_2"/>
    <property type="match status" value="1"/>
</dbReference>
<accession>A0A9W6Q1U7</accession>
<dbReference type="InterPro" id="IPR050097">
    <property type="entry name" value="Ferredoxin-NADP_redctase_2"/>
</dbReference>
<evidence type="ECO:0000259" key="4">
    <source>
        <dbReference type="Pfam" id="PF07992"/>
    </source>
</evidence>
<evidence type="ECO:0000313" key="6">
    <source>
        <dbReference type="Proteomes" id="UP001165124"/>
    </source>
</evidence>
<comment type="catalytic activity">
    <reaction evidence="3">
        <text>[thioredoxin]-dithiol + NADP(+) = [thioredoxin]-disulfide + NADPH + H(+)</text>
        <dbReference type="Rhea" id="RHEA:20345"/>
        <dbReference type="Rhea" id="RHEA-COMP:10698"/>
        <dbReference type="Rhea" id="RHEA-COMP:10700"/>
        <dbReference type="ChEBI" id="CHEBI:15378"/>
        <dbReference type="ChEBI" id="CHEBI:29950"/>
        <dbReference type="ChEBI" id="CHEBI:50058"/>
        <dbReference type="ChEBI" id="CHEBI:57783"/>
        <dbReference type="ChEBI" id="CHEBI:58349"/>
        <dbReference type="EC" id="1.8.1.9"/>
    </reaction>
</comment>
<gene>
    <name evidence="5" type="ORF">Arub01_51520</name>
</gene>
<evidence type="ECO:0000256" key="1">
    <source>
        <dbReference type="ARBA" id="ARBA00022630"/>
    </source>
</evidence>
<keyword evidence="1" id="KW-0285">Flavoprotein</keyword>
<evidence type="ECO:0000256" key="2">
    <source>
        <dbReference type="ARBA" id="ARBA00023002"/>
    </source>
</evidence>
<dbReference type="PRINTS" id="PR00469">
    <property type="entry name" value="PNDRDTASEII"/>
</dbReference>
<feature type="domain" description="FAD/NAD(P)-binding" evidence="4">
    <location>
        <begin position="2"/>
        <end position="283"/>
    </location>
</feature>
<dbReference type="SUPFAM" id="SSF51905">
    <property type="entry name" value="FAD/NAD(P)-binding domain"/>
    <property type="match status" value="1"/>
</dbReference>
<dbReference type="EMBL" id="BSRZ01000018">
    <property type="protein sequence ID" value="GLW66908.1"/>
    <property type="molecule type" value="Genomic_DNA"/>
</dbReference>